<name>A0ABU8LM75_9MICO</name>
<dbReference type="EMBL" id="JBBDGN010000009">
    <property type="protein sequence ID" value="MEJ1092110.1"/>
    <property type="molecule type" value="Genomic_DNA"/>
</dbReference>
<protein>
    <submittedName>
        <fullName evidence="1">Inositol monophosphatase family protein</fullName>
    </submittedName>
</protein>
<dbReference type="CDD" id="cd01637">
    <property type="entry name" value="IMPase_like"/>
    <property type="match status" value="1"/>
</dbReference>
<dbReference type="Gene3D" id="3.30.540.10">
    <property type="entry name" value="Fructose-1,6-Bisphosphatase, subunit A, domain 1"/>
    <property type="match status" value="1"/>
</dbReference>
<dbReference type="Proteomes" id="UP001366085">
    <property type="component" value="Unassembled WGS sequence"/>
</dbReference>
<sequence length="264" mass="27789">MGLSDVETCLAATEAGAAVIRKAYGREPNRISKSGTDFATQADIDSERAIRAVLDAHRPGDSVLGEELGHDARDRSDRLWLVDPLCGTRNFAANTPLAAVNVALVIDGATSVAASAEPVSGELFWTDGSGAFARRDGVDHPLEPTNSSRLVEINADRPRNDHSVSAQLVVDLAFRAEFEPRILSSTLVVAWVAAGRRAAYVTDGPLLGDLHFAAGIAIAEAAGCVITALNGEPLHKADGAVISADEEVHSAVLRHLAPHLAQPR</sequence>
<evidence type="ECO:0000313" key="1">
    <source>
        <dbReference type="EMBL" id="MEJ1092110.1"/>
    </source>
</evidence>
<dbReference type="PANTHER" id="PTHR20854:SF4">
    <property type="entry name" value="INOSITOL-1-MONOPHOSPHATASE-RELATED"/>
    <property type="match status" value="1"/>
</dbReference>
<dbReference type="InterPro" id="IPR000760">
    <property type="entry name" value="Inositol_monophosphatase-like"/>
</dbReference>
<keyword evidence="2" id="KW-1185">Reference proteome</keyword>
<proteinExistence type="predicted"/>
<organism evidence="1 2">
    <name type="scientific">Microbacterium istanbulense</name>
    <dbReference type="NCBI Taxonomy" id="3122049"/>
    <lineage>
        <taxon>Bacteria</taxon>
        <taxon>Bacillati</taxon>
        <taxon>Actinomycetota</taxon>
        <taxon>Actinomycetes</taxon>
        <taxon>Micrococcales</taxon>
        <taxon>Microbacteriaceae</taxon>
        <taxon>Microbacterium</taxon>
    </lineage>
</organism>
<comment type="caution">
    <text evidence="1">The sequence shown here is derived from an EMBL/GenBank/DDBJ whole genome shotgun (WGS) entry which is preliminary data.</text>
</comment>
<dbReference type="Pfam" id="PF00459">
    <property type="entry name" value="Inositol_P"/>
    <property type="match status" value="1"/>
</dbReference>
<dbReference type="SUPFAM" id="SSF56655">
    <property type="entry name" value="Carbohydrate phosphatase"/>
    <property type="match status" value="1"/>
</dbReference>
<reference evidence="1 2" key="1">
    <citation type="submission" date="2024-02" db="EMBL/GenBank/DDBJ databases">
        <authorList>
            <person name="Saticioglu I.B."/>
        </authorList>
    </citation>
    <scope>NUCLEOTIDE SEQUENCE [LARGE SCALE GENOMIC DNA]</scope>
    <source>
        <strain evidence="1 2">Mu-43</strain>
    </source>
</reference>
<dbReference type="PRINTS" id="PR00377">
    <property type="entry name" value="IMPHPHTASES"/>
</dbReference>
<gene>
    <name evidence="1" type="ORF">WDU93_10445</name>
</gene>
<dbReference type="PANTHER" id="PTHR20854">
    <property type="entry name" value="INOSITOL MONOPHOSPHATASE"/>
    <property type="match status" value="1"/>
</dbReference>
<dbReference type="Gene3D" id="3.40.190.80">
    <property type="match status" value="1"/>
</dbReference>
<accession>A0ABU8LM75</accession>
<dbReference type="RefSeq" id="WP_337320336.1">
    <property type="nucleotide sequence ID" value="NZ_JBBDGN010000009.1"/>
</dbReference>
<evidence type="ECO:0000313" key="2">
    <source>
        <dbReference type="Proteomes" id="UP001366085"/>
    </source>
</evidence>